<evidence type="ECO:0000313" key="4">
    <source>
        <dbReference type="Proteomes" id="UP000318349"/>
    </source>
</evidence>
<gene>
    <name evidence="3" type="ORF">FHP89_01175</name>
</gene>
<comment type="caution">
    <text evidence="3">The sequence shown here is derived from an EMBL/GenBank/DDBJ whole genome shotgun (WGS) entry which is preliminary data.</text>
</comment>
<dbReference type="Proteomes" id="UP000318349">
    <property type="component" value="Unassembled WGS sequence"/>
</dbReference>
<organism evidence="3 4">
    <name type="scientific">Denitromonas halophila</name>
    <dbReference type="NCBI Taxonomy" id="1629404"/>
    <lineage>
        <taxon>Bacteria</taxon>
        <taxon>Pseudomonadati</taxon>
        <taxon>Pseudomonadota</taxon>
        <taxon>Betaproteobacteria</taxon>
        <taxon>Rhodocyclales</taxon>
        <taxon>Zoogloeaceae</taxon>
        <taxon>Denitromonas</taxon>
    </lineage>
</organism>
<proteinExistence type="predicted"/>
<sequence>MNFEDTVYVKTELGDARAKQPRSISSHELRATLLLIDGRITVREMKRRFGSSLAIDPAVSELLREGLIQAKSAAADASAAMLTAEPDPDDEAAESLLVVVEAPPEAPAVEVIDVAEVDTDEVAAGAGAQSVKDERIEPEGEIPGLDEPIDPDGVQEPVVGESERDKPITDEPPALVVSPRLGDSTRGGMIALGFFVERLWRGLLPIAAFLLIGALVVAAFLLPERYRADVESAMSNQLGTSVRFGGLRASFAGGGSLQLSDVRVEAIPSLRASEVYLIPDWPASLRAVDWRVTVKITELRGTPSAFARVLAMPARSSAVVETLFERLSVTAGGEQWALLSGSVTHDQNGATATLRDALGGLSVTATGDGDALRVDAVAVNQVLPVFSQIPFNTMQVVGRLSDEGFDVSSFGASALDGKLSGSAKLVWEDNTRMTAEVALSQINAEGLLKRLGSSVRLSGSVSGAFTLGGVAAHPSEIRYASSVNGRFDVTNGALGGIDLGAAMRERGSGKIQGGETRFETMSGTLTRKAESLEVKVSRLEAGALEASGTFKIGALESLSGALTTVVGRGDRRVRLPVDIGGSLAAPTLEARLPPPVVEAPAAPAVGVDAFEASLGPETPGASLEVPVVPGSLR</sequence>
<keyword evidence="2" id="KW-0472">Membrane</keyword>
<dbReference type="GO" id="GO:0005886">
    <property type="term" value="C:plasma membrane"/>
    <property type="evidence" value="ECO:0007669"/>
    <property type="project" value="TreeGrafter"/>
</dbReference>
<dbReference type="InterPro" id="IPR052894">
    <property type="entry name" value="AsmA-related"/>
</dbReference>
<feature type="region of interest" description="Disordered" evidence="1">
    <location>
        <begin position="123"/>
        <end position="180"/>
    </location>
</feature>
<dbReference type="EMBL" id="VMNI01000002">
    <property type="protein sequence ID" value="TVO79398.1"/>
    <property type="molecule type" value="Genomic_DNA"/>
</dbReference>
<keyword evidence="2" id="KW-1133">Transmembrane helix</keyword>
<evidence type="ECO:0000256" key="1">
    <source>
        <dbReference type="SAM" id="MobiDB-lite"/>
    </source>
</evidence>
<name>A0A557RL08_9RHOO</name>
<dbReference type="PANTHER" id="PTHR30441:SF8">
    <property type="entry name" value="DUF748 DOMAIN-CONTAINING PROTEIN"/>
    <property type="match status" value="1"/>
</dbReference>
<dbReference type="AlphaFoldDB" id="A0A557RL08"/>
<protein>
    <submittedName>
        <fullName evidence="3">Uncharacterized protein</fullName>
    </submittedName>
</protein>
<reference evidence="3 4" key="1">
    <citation type="submission" date="2019-07" db="EMBL/GenBank/DDBJ databases">
        <title>The pathways for chlorine oxyanion respiration interact through the shared metabolite chlorate.</title>
        <authorList>
            <person name="Barnum T.P."/>
            <person name="Cheng Y."/>
            <person name="Hill K.A."/>
            <person name="Lucas L.N."/>
            <person name="Carlson H.K."/>
            <person name="Coates J.D."/>
        </authorList>
    </citation>
    <scope>NUCLEOTIDE SEQUENCE [LARGE SCALE GENOMIC DNA]</scope>
    <source>
        <strain evidence="3 4">SFB-1</strain>
    </source>
</reference>
<evidence type="ECO:0000313" key="3">
    <source>
        <dbReference type="EMBL" id="TVO79398.1"/>
    </source>
</evidence>
<feature type="transmembrane region" description="Helical" evidence="2">
    <location>
        <begin position="199"/>
        <end position="222"/>
    </location>
</feature>
<accession>A0A557RL08</accession>
<dbReference type="GO" id="GO:0090313">
    <property type="term" value="P:regulation of protein targeting to membrane"/>
    <property type="evidence" value="ECO:0007669"/>
    <property type="project" value="TreeGrafter"/>
</dbReference>
<keyword evidence="2" id="KW-0812">Transmembrane</keyword>
<evidence type="ECO:0000256" key="2">
    <source>
        <dbReference type="SAM" id="Phobius"/>
    </source>
</evidence>
<dbReference type="PANTHER" id="PTHR30441">
    <property type="entry name" value="DUF748 DOMAIN-CONTAINING PROTEIN"/>
    <property type="match status" value="1"/>
</dbReference>